<feature type="domain" description="Bacillithiol biosynthesis BshC C-terminal coiled-coil" evidence="4">
    <location>
        <begin position="376"/>
        <end position="531"/>
    </location>
</feature>
<keyword evidence="6" id="KW-1185">Reference proteome</keyword>
<name>A0ABV9HT86_9FLAO</name>
<dbReference type="PIRSF" id="PIRSF012535">
    <property type="entry name" value="UCP012535"/>
    <property type="match status" value="1"/>
</dbReference>
<sequence length="531" mass="61384">MQKDTIAYSQTGYFSKLICHYLDQDSNVAPFYHRFPSLENFEAQIKEKQAWFSEDSRRVLVSSLQKQYAQTDVSDVTKLHIEKLNEDTTFTITTGHQLNLFTGPLYFLYKIIHTITLSRKLTQQHPHYDFVPAYWMATEDHDFDEINYFRFKGSKIQWNREDGGAVGELSTEGLEAVLELFRTALGSSKNAQYLALLFEEAYIKHTNLTDATRYLANELFKDYGLVIVDGNDADLKTVFAPYVERELFEEVAHKEVTSQTEALTALGYPEQVHPREINLFYITKGIRERIIRDGADFVVNNTAIRFSESEIREELNTYPERFSPNALLRPLYQEVILPNLTYIGGGGELAYWFQLKSCFEAMRVPFPMLLLRNSALIRTEKHKKKTEALDITIPQLFLKQNELVNQKIRAISNIDIDFSEQRTHLKEQFKSMYTLAAETDASFIGAVKAQEVKQLKGLDHLEQRLLLAQKRKLRDHVQRVVDVQNAVFPLHSLQERNTNFAEFYLEFGTDLIPALVEALEPINEAFTVVTL</sequence>
<dbReference type="EC" id="6.-.-.-" evidence="2"/>
<protein>
    <recommendedName>
        <fullName evidence="2">Putative cysteine ligase BshC</fullName>
        <ecNumber evidence="2">6.-.-.-</ecNumber>
    </recommendedName>
</protein>
<gene>
    <name evidence="2 5" type="primary">bshC</name>
    <name evidence="5" type="ORF">ACFO3O_03790</name>
</gene>
<keyword evidence="1 2" id="KW-0436">Ligase</keyword>
<evidence type="ECO:0000256" key="1">
    <source>
        <dbReference type="ARBA" id="ARBA00022598"/>
    </source>
</evidence>
<dbReference type="HAMAP" id="MF_01867">
    <property type="entry name" value="BshC"/>
    <property type="match status" value="1"/>
</dbReference>
<proteinExistence type="inferred from homology"/>
<dbReference type="InterPro" id="IPR055399">
    <property type="entry name" value="CC_BshC"/>
</dbReference>
<dbReference type="RefSeq" id="WP_379977171.1">
    <property type="nucleotide sequence ID" value="NZ_JBHSFV010000001.1"/>
</dbReference>
<reference evidence="6" key="1">
    <citation type="journal article" date="2019" name="Int. J. Syst. Evol. Microbiol.">
        <title>The Global Catalogue of Microorganisms (GCM) 10K type strain sequencing project: providing services to taxonomists for standard genome sequencing and annotation.</title>
        <authorList>
            <consortium name="The Broad Institute Genomics Platform"/>
            <consortium name="The Broad Institute Genome Sequencing Center for Infectious Disease"/>
            <person name="Wu L."/>
            <person name="Ma J."/>
        </authorList>
    </citation>
    <scope>NUCLEOTIDE SEQUENCE [LARGE SCALE GENOMIC DNA]</scope>
    <source>
        <strain evidence="6">YJ-61-S</strain>
    </source>
</reference>
<evidence type="ECO:0000256" key="2">
    <source>
        <dbReference type="HAMAP-Rule" id="MF_01867"/>
    </source>
</evidence>
<organism evidence="5 6">
    <name type="scientific">Dokdonia ponticola</name>
    <dbReference type="NCBI Taxonomy" id="2041041"/>
    <lineage>
        <taxon>Bacteria</taxon>
        <taxon>Pseudomonadati</taxon>
        <taxon>Bacteroidota</taxon>
        <taxon>Flavobacteriia</taxon>
        <taxon>Flavobacteriales</taxon>
        <taxon>Flavobacteriaceae</taxon>
        <taxon>Dokdonia</taxon>
    </lineage>
</organism>
<evidence type="ECO:0000313" key="5">
    <source>
        <dbReference type="EMBL" id="MFC4633012.1"/>
    </source>
</evidence>
<evidence type="ECO:0000313" key="6">
    <source>
        <dbReference type="Proteomes" id="UP001596043"/>
    </source>
</evidence>
<dbReference type="NCBIfam" id="TIGR03998">
    <property type="entry name" value="thiol_BshC"/>
    <property type="match status" value="1"/>
</dbReference>
<evidence type="ECO:0000259" key="4">
    <source>
        <dbReference type="Pfam" id="PF24850"/>
    </source>
</evidence>
<dbReference type="Pfam" id="PF24850">
    <property type="entry name" value="CC_BshC"/>
    <property type="match status" value="1"/>
</dbReference>
<dbReference type="EMBL" id="JBHSFV010000001">
    <property type="protein sequence ID" value="MFC4633012.1"/>
    <property type="molecule type" value="Genomic_DNA"/>
</dbReference>
<dbReference type="Pfam" id="PF10079">
    <property type="entry name" value="Rossmann-like_BshC"/>
    <property type="match status" value="1"/>
</dbReference>
<dbReference type="InterPro" id="IPR055398">
    <property type="entry name" value="Rossmann-like_BshC"/>
</dbReference>
<dbReference type="Proteomes" id="UP001596043">
    <property type="component" value="Unassembled WGS sequence"/>
</dbReference>
<dbReference type="InterPro" id="IPR011199">
    <property type="entry name" value="Bacillithiol_biosynth_BshC"/>
</dbReference>
<comment type="similarity">
    <text evidence="2">Belongs to the BshC family.</text>
</comment>
<accession>A0ABV9HT86</accession>
<comment type="caution">
    <text evidence="5">The sequence shown here is derived from an EMBL/GenBank/DDBJ whole genome shotgun (WGS) entry which is preliminary data.</text>
</comment>
<evidence type="ECO:0000259" key="3">
    <source>
        <dbReference type="Pfam" id="PF10079"/>
    </source>
</evidence>
<feature type="domain" description="Bacillithiol biosynthesis BshC N-terminal Rossmann-like" evidence="3">
    <location>
        <begin position="1"/>
        <end position="373"/>
    </location>
</feature>